<evidence type="ECO:0000259" key="11">
    <source>
        <dbReference type="Pfam" id="PF20671"/>
    </source>
</evidence>
<comment type="subcellular location">
    <subcellularLocation>
        <location evidence="1">Golgi apparatus membrane</location>
        <topology evidence="1">Peripheral membrane protein</topology>
    </subcellularLocation>
</comment>
<comment type="similarity">
    <text evidence="2">Belongs to the COG3 family.</text>
</comment>
<gene>
    <name evidence="12" type="ORF">BCR32DRAFT_290590</name>
</gene>
<evidence type="ECO:0000313" key="13">
    <source>
        <dbReference type="Proteomes" id="UP000193944"/>
    </source>
</evidence>
<dbReference type="GO" id="GO:0000139">
    <property type="term" value="C:Golgi membrane"/>
    <property type="evidence" value="ECO:0007669"/>
    <property type="project" value="UniProtKB-SubCell"/>
</dbReference>
<dbReference type="InterPro" id="IPR048685">
    <property type="entry name" value="COG3_C"/>
</dbReference>
<evidence type="ECO:0000313" key="12">
    <source>
        <dbReference type="EMBL" id="ORX85603.1"/>
    </source>
</evidence>
<feature type="domain" description="Conserved oligomeric Golgi complex subunit 3 N-terminal" evidence="10">
    <location>
        <begin position="123"/>
        <end position="265"/>
    </location>
</feature>
<keyword evidence="5" id="KW-0653">Protein transport</keyword>
<dbReference type="OrthoDB" id="296793at2759"/>
<dbReference type="InterPro" id="IPR007265">
    <property type="entry name" value="COG_su3"/>
</dbReference>
<evidence type="ECO:0000256" key="8">
    <source>
        <dbReference type="ARBA" id="ARBA00031339"/>
    </source>
</evidence>
<dbReference type="Proteomes" id="UP000193944">
    <property type="component" value="Unassembled WGS sequence"/>
</dbReference>
<organism evidence="12 13">
    <name type="scientific">Anaeromyces robustus</name>
    <dbReference type="NCBI Taxonomy" id="1754192"/>
    <lineage>
        <taxon>Eukaryota</taxon>
        <taxon>Fungi</taxon>
        <taxon>Fungi incertae sedis</taxon>
        <taxon>Chytridiomycota</taxon>
        <taxon>Chytridiomycota incertae sedis</taxon>
        <taxon>Neocallimastigomycetes</taxon>
        <taxon>Neocallimastigales</taxon>
        <taxon>Neocallimastigaceae</taxon>
        <taxon>Anaeromyces</taxon>
    </lineage>
</organism>
<protein>
    <recommendedName>
        <fullName evidence="3">Conserved oligomeric Golgi complex subunit 3</fullName>
    </recommendedName>
    <alternativeName>
        <fullName evidence="8">Component of oligomeric Golgi complex 3</fullName>
    </alternativeName>
</protein>
<sequence length="812" mass="94569">MATTPVKTGLKILEEWNKLKLGQNTKTTCALLKQHYNEFQYPIKYEEYEEKSIKSPMDLKLNDSLINLMASESKTENININNQELSLQLSLEQPIESTQQFFSWFSKIEEDMEKGQEDIYRQFLNTLKIYEETCDLILKEIDNTTGLLDKLDTNYQFVENKTKTLKQACESLVEEQNHLSEVANALNKKLSYFTEVDSISQLFNDNDENLCLKQQFIPALKKLDKCLEFLKTNSDFKDVDMHIMRYRHCLAKGMSIIKTYFVNEMMNVLIDVRKEILPTDEPDPNKLKLHVYDKFHKEAPELQKLIREIEDRCSIYQEFVENINACYDAYFSVRKQLLTPIILNHIQSLSSPPNLLIVARKGCYYMIKLFIDEYKLFFEIFDSGEEEFKNYLEGLSSNLYDYLRPMIIHENRIDTLSELCRILLSNLTEINTISHRKKEDYELKLSFLVINNILKDAQQRLAFRAQSFIKQDIEGFKISDKDLIGFLRISESVRKSHLQQQQSSNIKKMTSEVQISNMAKHNNEEYDMGKVIYGGGEWYPTLQRTLYILTKLYHVINQSVFEDIAEEAIEQCRLSLVEVANQIYRLKSKTDSQLFLIKNLLLFREKIAPFDAEFVHKEALDVDINTIKDVALGILNNPESILSVLFGKTVPTINSPFDNMDARQRIDNELKMVCNTLIGDVVSECLEQVNSFLVKVSAFQMIENNKSIKSQPYGSIDYIKGVVTHFNKKCDEVLQKTKIKFSEVLVEESTENILLNLVVTRIMEAYTKFYTIVSTEYTEKDAPDLFKQLLTPELIEIKMNSICKLNPQVVNK</sequence>
<keyword evidence="13" id="KW-1185">Reference proteome</keyword>
<evidence type="ECO:0000256" key="3">
    <source>
        <dbReference type="ARBA" id="ARBA00020976"/>
    </source>
</evidence>
<comment type="caution">
    <text evidence="12">The sequence shown here is derived from an EMBL/GenBank/DDBJ whole genome shotgun (WGS) entry which is preliminary data.</text>
</comment>
<keyword evidence="7" id="KW-0472">Membrane</keyword>
<evidence type="ECO:0000256" key="7">
    <source>
        <dbReference type="ARBA" id="ARBA00023136"/>
    </source>
</evidence>
<dbReference type="SUPFAM" id="SSF74788">
    <property type="entry name" value="Cullin repeat-like"/>
    <property type="match status" value="1"/>
</dbReference>
<keyword evidence="4" id="KW-0813">Transport</keyword>
<dbReference type="PANTHER" id="PTHR13302">
    <property type="entry name" value="CONSERVED OLIGOMERIC GOLGI COMPLEX COMPONENT 3"/>
    <property type="match status" value="1"/>
</dbReference>
<dbReference type="GO" id="GO:0006886">
    <property type="term" value="P:intracellular protein transport"/>
    <property type="evidence" value="ECO:0007669"/>
    <property type="project" value="InterPro"/>
</dbReference>
<dbReference type="InterPro" id="IPR016159">
    <property type="entry name" value="Cullin_repeat-like_dom_sf"/>
</dbReference>
<evidence type="ECO:0000256" key="9">
    <source>
        <dbReference type="SAM" id="Coils"/>
    </source>
</evidence>
<name>A0A1Y1XIQ8_9FUNG</name>
<evidence type="ECO:0000256" key="5">
    <source>
        <dbReference type="ARBA" id="ARBA00022927"/>
    </source>
</evidence>
<accession>A0A1Y1XIQ8</accession>
<dbReference type="GO" id="GO:0006891">
    <property type="term" value="P:intra-Golgi vesicle-mediated transport"/>
    <property type="evidence" value="ECO:0007669"/>
    <property type="project" value="TreeGrafter"/>
</dbReference>
<dbReference type="Pfam" id="PF04136">
    <property type="entry name" value="COG3_N"/>
    <property type="match status" value="1"/>
</dbReference>
<reference evidence="12 13" key="1">
    <citation type="submission" date="2016-08" db="EMBL/GenBank/DDBJ databases">
        <title>A Parts List for Fungal Cellulosomes Revealed by Comparative Genomics.</title>
        <authorList>
            <consortium name="DOE Joint Genome Institute"/>
            <person name="Haitjema C.H."/>
            <person name="Gilmore S.P."/>
            <person name="Henske J.K."/>
            <person name="Solomon K.V."/>
            <person name="De Groot R."/>
            <person name="Kuo A."/>
            <person name="Mondo S.J."/>
            <person name="Salamov A.A."/>
            <person name="Labutti K."/>
            <person name="Zhao Z."/>
            <person name="Chiniquy J."/>
            <person name="Barry K."/>
            <person name="Brewer H.M."/>
            <person name="Purvine S.O."/>
            <person name="Wright A.T."/>
            <person name="Boxma B."/>
            <person name="Van Alen T."/>
            <person name="Hackstein J.H."/>
            <person name="Baker S.E."/>
            <person name="Grigoriev I.V."/>
            <person name="O'Malley M.A."/>
        </authorList>
    </citation>
    <scope>NUCLEOTIDE SEQUENCE [LARGE SCALE GENOMIC DNA]</scope>
    <source>
        <strain evidence="12 13">S4</strain>
    </source>
</reference>
<evidence type="ECO:0000256" key="4">
    <source>
        <dbReference type="ARBA" id="ARBA00022448"/>
    </source>
</evidence>
<evidence type="ECO:0000256" key="1">
    <source>
        <dbReference type="ARBA" id="ARBA00004395"/>
    </source>
</evidence>
<dbReference type="InterPro" id="IPR048320">
    <property type="entry name" value="COG3_N"/>
</dbReference>
<keyword evidence="6" id="KW-0333">Golgi apparatus</keyword>
<dbReference type="GO" id="GO:0007030">
    <property type="term" value="P:Golgi organization"/>
    <property type="evidence" value="ECO:0007669"/>
    <property type="project" value="TreeGrafter"/>
</dbReference>
<reference evidence="12 13" key="2">
    <citation type="submission" date="2016-08" db="EMBL/GenBank/DDBJ databases">
        <title>Pervasive Adenine N6-methylation of Active Genes in Fungi.</title>
        <authorList>
            <consortium name="DOE Joint Genome Institute"/>
            <person name="Mondo S.J."/>
            <person name="Dannebaum R.O."/>
            <person name="Kuo R.C."/>
            <person name="Labutti K."/>
            <person name="Haridas S."/>
            <person name="Kuo A."/>
            <person name="Salamov A."/>
            <person name="Ahrendt S.R."/>
            <person name="Lipzen A."/>
            <person name="Sullivan W."/>
            <person name="Andreopoulos W.B."/>
            <person name="Clum A."/>
            <person name="Lindquist E."/>
            <person name="Daum C."/>
            <person name="Ramamoorthy G.K."/>
            <person name="Gryganskyi A."/>
            <person name="Culley D."/>
            <person name="Magnuson J.K."/>
            <person name="James T.Y."/>
            <person name="O'Malley M.A."/>
            <person name="Stajich J.E."/>
            <person name="Spatafora J.W."/>
            <person name="Visel A."/>
            <person name="Grigoriev I.V."/>
        </authorList>
    </citation>
    <scope>NUCLEOTIDE SEQUENCE [LARGE SCALE GENOMIC DNA]</scope>
    <source>
        <strain evidence="12 13">S4</strain>
    </source>
</reference>
<evidence type="ECO:0000259" key="10">
    <source>
        <dbReference type="Pfam" id="PF04136"/>
    </source>
</evidence>
<keyword evidence="9" id="KW-0175">Coiled coil</keyword>
<evidence type="ECO:0000256" key="6">
    <source>
        <dbReference type="ARBA" id="ARBA00023034"/>
    </source>
</evidence>
<dbReference type="GO" id="GO:0005801">
    <property type="term" value="C:cis-Golgi network"/>
    <property type="evidence" value="ECO:0007669"/>
    <property type="project" value="InterPro"/>
</dbReference>
<dbReference type="GO" id="GO:0017119">
    <property type="term" value="C:Golgi transport complex"/>
    <property type="evidence" value="ECO:0007669"/>
    <property type="project" value="TreeGrafter"/>
</dbReference>
<evidence type="ECO:0000256" key="2">
    <source>
        <dbReference type="ARBA" id="ARBA00009936"/>
    </source>
</evidence>
<dbReference type="AlphaFoldDB" id="A0A1Y1XIQ8"/>
<feature type="coiled-coil region" evidence="9">
    <location>
        <begin position="148"/>
        <end position="175"/>
    </location>
</feature>
<dbReference type="STRING" id="1754192.A0A1Y1XIQ8"/>
<dbReference type="EMBL" id="MCFG01000033">
    <property type="protein sequence ID" value="ORX85603.1"/>
    <property type="molecule type" value="Genomic_DNA"/>
</dbReference>
<feature type="domain" description="Conserved oligomeric Golgi complex subunit 3 C-terminal" evidence="11">
    <location>
        <begin position="290"/>
        <end position="626"/>
    </location>
</feature>
<proteinExistence type="inferred from homology"/>
<dbReference type="PANTHER" id="PTHR13302:SF8">
    <property type="entry name" value="CONSERVED OLIGOMERIC GOLGI COMPLEX SUBUNIT 3"/>
    <property type="match status" value="1"/>
</dbReference>
<dbReference type="Pfam" id="PF20671">
    <property type="entry name" value="COG3_C"/>
    <property type="match status" value="1"/>
</dbReference>